<dbReference type="RefSeq" id="WP_146844991.1">
    <property type="nucleotide sequence ID" value="NZ_BJWH01000003.1"/>
</dbReference>
<proteinExistence type="predicted"/>
<evidence type="ECO:0000313" key="1">
    <source>
        <dbReference type="EMBL" id="GEL97430.1"/>
    </source>
</evidence>
<comment type="caution">
    <text evidence="1">The sequence shown here is derived from an EMBL/GenBank/DDBJ whole genome shotgun (WGS) entry which is preliminary data.</text>
</comment>
<keyword evidence="2" id="KW-1185">Reference proteome</keyword>
<dbReference type="AlphaFoldDB" id="A0A511JHF7"/>
<accession>A0A511JHF7</accession>
<evidence type="ECO:0000313" key="2">
    <source>
        <dbReference type="Proteomes" id="UP000321049"/>
    </source>
</evidence>
<organism evidence="1 2">
    <name type="scientific">Cellulomonas terrae</name>
    <dbReference type="NCBI Taxonomy" id="311234"/>
    <lineage>
        <taxon>Bacteria</taxon>
        <taxon>Bacillati</taxon>
        <taxon>Actinomycetota</taxon>
        <taxon>Actinomycetes</taxon>
        <taxon>Micrococcales</taxon>
        <taxon>Cellulomonadaceae</taxon>
        <taxon>Cellulomonas</taxon>
    </lineage>
</organism>
<sequence>MTTRTGCGCGGACGGACAGRGPTAPEGNLPGQRALRWRVAPHGTALARMREHLAEPAQDLAVRSLATQPAADPTVALLDTWAVVTDVVSFYTERIAQEGFLRTATETASVRQLARTLGYELRPGAAARVELAFAVETAPTAPLMVDVPAGTPVQSVPPPGKLPQTFETTADIVARVAWNAVPGLDRVRQAFPTGTDEVWLDSTAPLVEVDDRLLLVGPAAAGPPRRARPGGADAQWALRRVTAVDVDPPWATGWTRVTLHAPVTFAGGRTLGDVRVLRLTRRLNLFGHNAPRTELLQNEDKRIAFVTSGVPDELWPGWALSELEIDGDVPDLVPGSWLALESGDQVEAFEVTGVSAGGARRFGVANKVTRVDVDDDKRVAGFDRESTLVHAVSEELPTAWMPDPDAVGAPATTLDVLPTDPPLEEDLRVLVVGVTPDDEEVVEAATVVAVQQRSGDSVPAGGAQRLTLDPPLEHQYRAGSVVLHANVADATHGETTEQVLGSGDGAVAFPRFTLRKAPLTYVSTTTNAAGVEAELEVRVEDVAWAQVESLLDAGPTDQVYVVRQSEDGVSTVVFGDGLHGSRLPSGAENVRATYRAGIGAAGIAEAGAVMLPVRRPRGIATITNPAATHDWAPPEDLDGARTNAPQRIRTLDRAVSVADYADFARSYARVGRASAHLVWDGRTRTIVVSVLGVTGDPATTDLLADLQQTLDAAREQRGQRVVLPGEVVPAVAQLGIHVDPRYEVAPVLAAVQATLLTAYAAMDLATSLAASSVLVTAATVEGVESVTMPTLSAPGLADSTADLLVAAPARWDRPSPDADRQLLPAQALHVTALVEVLA</sequence>
<dbReference type="EMBL" id="BJWH01000003">
    <property type="protein sequence ID" value="GEL97430.1"/>
    <property type="molecule type" value="Genomic_DNA"/>
</dbReference>
<gene>
    <name evidence="1" type="ORF">CTE05_09770</name>
</gene>
<dbReference type="Proteomes" id="UP000321049">
    <property type="component" value="Unassembled WGS sequence"/>
</dbReference>
<name>A0A511JHF7_9CELL</name>
<dbReference type="OrthoDB" id="266253at2"/>
<protein>
    <submittedName>
        <fullName evidence="1">Putative baseplate assembly protein</fullName>
    </submittedName>
</protein>
<reference evidence="1 2" key="1">
    <citation type="submission" date="2019-07" db="EMBL/GenBank/DDBJ databases">
        <title>Whole genome shotgun sequence of Cellulomonas terrae NBRC 100819.</title>
        <authorList>
            <person name="Hosoyama A."/>
            <person name="Uohara A."/>
            <person name="Ohji S."/>
            <person name="Ichikawa N."/>
        </authorList>
    </citation>
    <scope>NUCLEOTIDE SEQUENCE [LARGE SCALE GENOMIC DNA]</scope>
    <source>
        <strain evidence="1 2">NBRC 100819</strain>
    </source>
</reference>